<dbReference type="InterPro" id="IPR050319">
    <property type="entry name" value="ABC_transp_ATP-bind"/>
</dbReference>
<keyword evidence="8" id="KW-1185">Reference proteome</keyword>
<comment type="subcellular location">
    <subcellularLocation>
        <location evidence="1">Cell inner membrane</location>
        <topology evidence="1">Peripheral membrane protein</topology>
    </subcellularLocation>
</comment>
<keyword evidence="4" id="KW-0547">Nucleotide-binding</keyword>
<evidence type="ECO:0000256" key="3">
    <source>
        <dbReference type="ARBA" id="ARBA00022448"/>
    </source>
</evidence>
<reference evidence="7 8" key="1">
    <citation type="submission" date="2020-08" db="EMBL/GenBank/DDBJ databases">
        <title>Genomic Encyclopedia of Type Strains, Phase IV (KMG-IV): sequencing the most valuable type-strain genomes for metagenomic binning, comparative biology and taxonomic classification.</title>
        <authorList>
            <person name="Goeker M."/>
        </authorList>
    </citation>
    <scope>NUCLEOTIDE SEQUENCE [LARGE SCALE GENOMIC DNA]</scope>
    <source>
        <strain evidence="7 8">DSM 7051</strain>
    </source>
</reference>
<dbReference type="PANTHER" id="PTHR43776:SF7">
    <property type="entry name" value="D,D-DIPEPTIDE TRANSPORT ATP-BINDING PROTEIN DDPF-RELATED"/>
    <property type="match status" value="1"/>
</dbReference>
<dbReference type="InterPro" id="IPR027417">
    <property type="entry name" value="P-loop_NTPase"/>
</dbReference>
<protein>
    <submittedName>
        <fullName evidence="7">Peptide/nickel transport system ATP-binding protein</fullName>
    </submittedName>
</protein>
<evidence type="ECO:0000256" key="4">
    <source>
        <dbReference type="ARBA" id="ARBA00022741"/>
    </source>
</evidence>
<dbReference type="Proteomes" id="UP000536262">
    <property type="component" value="Unassembled WGS sequence"/>
</dbReference>
<evidence type="ECO:0000313" key="8">
    <source>
        <dbReference type="Proteomes" id="UP000536262"/>
    </source>
</evidence>
<dbReference type="GO" id="GO:0005524">
    <property type="term" value="F:ATP binding"/>
    <property type="evidence" value="ECO:0007669"/>
    <property type="project" value="UniProtKB-KW"/>
</dbReference>
<evidence type="ECO:0000256" key="2">
    <source>
        <dbReference type="ARBA" id="ARBA00005417"/>
    </source>
</evidence>
<proteinExistence type="inferred from homology"/>
<dbReference type="SUPFAM" id="SSF52540">
    <property type="entry name" value="P-loop containing nucleoside triphosphate hydrolases"/>
    <property type="match status" value="1"/>
</dbReference>
<name>A0A7X0F809_9HYPH</name>
<dbReference type="GO" id="GO:0055085">
    <property type="term" value="P:transmembrane transport"/>
    <property type="evidence" value="ECO:0007669"/>
    <property type="project" value="UniProtKB-ARBA"/>
</dbReference>
<dbReference type="GO" id="GO:0005886">
    <property type="term" value="C:plasma membrane"/>
    <property type="evidence" value="ECO:0007669"/>
    <property type="project" value="UniProtKB-SubCell"/>
</dbReference>
<comment type="caution">
    <text evidence="7">The sequence shown here is derived from an EMBL/GenBank/DDBJ whole genome shotgun (WGS) entry which is preliminary data.</text>
</comment>
<dbReference type="FunFam" id="3.40.50.300:FF:000016">
    <property type="entry name" value="Oligopeptide ABC transporter ATP-binding component"/>
    <property type="match status" value="1"/>
</dbReference>
<feature type="domain" description="ABC transporter" evidence="6">
    <location>
        <begin position="18"/>
        <end position="261"/>
    </location>
</feature>
<accession>A0A7X0F809</accession>
<dbReference type="GO" id="GO:0015833">
    <property type="term" value="P:peptide transport"/>
    <property type="evidence" value="ECO:0007669"/>
    <property type="project" value="InterPro"/>
</dbReference>
<dbReference type="GO" id="GO:0016887">
    <property type="term" value="F:ATP hydrolysis activity"/>
    <property type="evidence" value="ECO:0007669"/>
    <property type="project" value="InterPro"/>
</dbReference>
<dbReference type="Pfam" id="PF08352">
    <property type="entry name" value="oligo_HPY"/>
    <property type="match status" value="1"/>
</dbReference>
<sequence length="335" mass="36641">MTDTTQTTQQPDAADILLSVRGLSKQFSTGSGPVKAVEDISFDVRRGQIVGIVGESGSGKTTAGRCLLRLVEPSSGEAIFDGVDLFSLPEKALRAYRRRLQIIFQDPYSSLNPRMRVRDIIGEAIDTHGLAKGAARQARIEELLTRVGLSPEHARRYPNEFSGGQRQRVGIARALAVEPELIIADEPVSALDVSVQAQVLNLIQELQRELGLTMIFISHDLTVVEYLCDEIVVLYLGRIMEQGPARSVYANPRHPYTRALLATAPVPDPTVRRERVILQGDIPSPLNPPSGCVFRTRCPHAIAACAETVPTRETVGSGHSVACIRQAELVETYQD</sequence>
<dbReference type="InterPro" id="IPR003593">
    <property type="entry name" value="AAA+_ATPase"/>
</dbReference>
<evidence type="ECO:0000313" key="7">
    <source>
        <dbReference type="EMBL" id="MBB6354816.1"/>
    </source>
</evidence>
<evidence type="ECO:0000256" key="1">
    <source>
        <dbReference type="ARBA" id="ARBA00004417"/>
    </source>
</evidence>
<dbReference type="PANTHER" id="PTHR43776">
    <property type="entry name" value="TRANSPORT ATP-BINDING PROTEIN"/>
    <property type="match status" value="1"/>
</dbReference>
<dbReference type="PROSITE" id="PS00211">
    <property type="entry name" value="ABC_TRANSPORTER_1"/>
    <property type="match status" value="1"/>
</dbReference>
<dbReference type="Gene3D" id="3.40.50.300">
    <property type="entry name" value="P-loop containing nucleotide triphosphate hydrolases"/>
    <property type="match status" value="1"/>
</dbReference>
<dbReference type="EMBL" id="JACHOU010000005">
    <property type="protein sequence ID" value="MBB6354816.1"/>
    <property type="molecule type" value="Genomic_DNA"/>
</dbReference>
<comment type="similarity">
    <text evidence="2">Belongs to the ABC transporter superfamily.</text>
</comment>
<dbReference type="PROSITE" id="PS50893">
    <property type="entry name" value="ABC_TRANSPORTER_2"/>
    <property type="match status" value="1"/>
</dbReference>
<evidence type="ECO:0000259" key="6">
    <source>
        <dbReference type="PROSITE" id="PS50893"/>
    </source>
</evidence>
<dbReference type="AlphaFoldDB" id="A0A7X0F809"/>
<dbReference type="Pfam" id="PF00005">
    <property type="entry name" value="ABC_tran"/>
    <property type="match status" value="1"/>
</dbReference>
<dbReference type="NCBIfam" id="TIGR01727">
    <property type="entry name" value="oligo_HPY"/>
    <property type="match status" value="1"/>
</dbReference>
<dbReference type="InterPro" id="IPR013563">
    <property type="entry name" value="Oligopep_ABC_C"/>
</dbReference>
<keyword evidence="3" id="KW-0813">Transport</keyword>
<dbReference type="InterPro" id="IPR003439">
    <property type="entry name" value="ABC_transporter-like_ATP-bd"/>
</dbReference>
<dbReference type="SMART" id="SM00382">
    <property type="entry name" value="AAA"/>
    <property type="match status" value="1"/>
</dbReference>
<evidence type="ECO:0000256" key="5">
    <source>
        <dbReference type="ARBA" id="ARBA00022840"/>
    </source>
</evidence>
<dbReference type="InterPro" id="IPR017871">
    <property type="entry name" value="ABC_transporter-like_CS"/>
</dbReference>
<keyword evidence="5 7" id="KW-0067">ATP-binding</keyword>
<gene>
    <name evidence="7" type="ORF">GGR00_002612</name>
</gene>
<dbReference type="CDD" id="cd03257">
    <property type="entry name" value="ABC_NikE_OppD_transporters"/>
    <property type="match status" value="1"/>
</dbReference>
<organism evidence="7 8">
    <name type="scientific">Aminobacter aganoensis</name>
    <dbReference type="NCBI Taxonomy" id="83264"/>
    <lineage>
        <taxon>Bacteria</taxon>
        <taxon>Pseudomonadati</taxon>
        <taxon>Pseudomonadota</taxon>
        <taxon>Alphaproteobacteria</taxon>
        <taxon>Hyphomicrobiales</taxon>
        <taxon>Phyllobacteriaceae</taxon>
        <taxon>Aminobacter</taxon>
    </lineage>
</organism>